<dbReference type="EMBL" id="JAAGLU010000021">
    <property type="protein sequence ID" value="NEC89101.1"/>
    <property type="molecule type" value="Genomic_DNA"/>
</dbReference>
<comment type="caution">
    <text evidence="2">The sequence shown here is derived from an EMBL/GenBank/DDBJ whole genome shotgun (WGS) entry which is preliminary data.</text>
</comment>
<protein>
    <submittedName>
        <fullName evidence="2">Uncharacterized protein</fullName>
    </submittedName>
</protein>
<evidence type="ECO:0000313" key="2">
    <source>
        <dbReference type="EMBL" id="NEC89101.1"/>
    </source>
</evidence>
<gene>
    <name evidence="2" type="ORF">G3I71_25555</name>
</gene>
<name>A0A6B3BXF9_9ACTN</name>
<feature type="region of interest" description="Disordered" evidence="1">
    <location>
        <begin position="1"/>
        <end position="87"/>
    </location>
</feature>
<sequence>MGRQFKDMQTPEQQYAAGRAGELRQRADALSGQARQMSGRIGRTAYSNRGQRQRAVDAVRATATRADALREQADSMAPAPRKRRWFR</sequence>
<feature type="compositionally biased region" description="Low complexity" evidence="1">
    <location>
        <begin position="56"/>
        <end position="66"/>
    </location>
</feature>
<reference evidence="2" key="1">
    <citation type="submission" date="2020-01" db="EMBL/GenBank/DDBJ databases">
        <title>Insect and environment-associated Actinomycetes.</title>
        <authorList>
            <person name="Currrie C."/>
            <person name="Chevrette M."/>
            <person name="Carlson C."/>
            <person name="Stubbendieck R."/>
            <person name="Wendt-Pienkowski E."/>
        </authorList>
    </citation>
    <scope>NUCLEOTIDE SEQUENCE</scope>
    <source>
        <strain evidence="2">SID12501</strain>
    </source>
</reference>
<proteinExistence type="predicted"/>
<dbReference type="RefSeq" id="WP_164317625.1">
    <property type="nucleotide sequence ID" value="NZ_JAAGLU010000021.1"/>
</dbReference>
<accession>A0A6B3BXF9</accession>
<organism evidence="2">
    <name type="scientific">Streptomyces sp. SID12501</name>
    <dbReference type="NCBI Taxonomy" id="2706042"/>
    <lineage>
        <taxon>Bacteria</taxon>
        <taxon>Bacillati</taxon>
        <taxon>Actinomycetota</taxon>
        <taxon>Actinomycetes</taxon>
        <taxon>Kitasatosporales</taxon>
        <taxon>Streptomycetaceae</taxon>
        <taxon>Streptomyces</taxon>
    </lineage>
</organism>
<evidence type="ECO:0000256" key="1">
    <source>
        <dbReference type="SAM" id="MobiDB-lite"/>
    </source>
</evidence>
<dbReference type="AlphaFoldDB" id="A0A6B3BXF9"/>